<feature type="region of interest" description="Disordered" evidence="2">
    <location>
        <begin position="265"/>
        <end position="323"/>
    </location>
</feature>
<comment type="caution">
    <text evidence="4">The sequence shown here is derived from an EMBL/GenBank/DDBJ whole genome shotgun (WGS) entry which is preliminary data.</text>
</comment>
<name>A0A366LPG5_9ACTN</name>
<keyword evidence="1" id="KW-0175">Coiled coil</keyword>
<keyword evidence="3" id="KW-0472">Membrane</keyword>
<dbReference type="OrthoDB" id="3425023at2"/>
<evidence type="ECO:0000256" key="2">
    <source>
        <dbReference type="SAM" id="MobiDB-lite"/>
    </source>
</evidence>
<evidence type="ECO:0000313" key="5">
    <source>
        <dbReference type="Proteomes" id="UP000253303"/>
    </source>
</evidence>
<gene>
    <name evidence="4" type="ORF">DP939_36200</name>
</gene>
<feature type="coiled-coil region" evidence="1">
    <location>
        <begin position="179"/>
        <end position="206"/>
    </location>
</feature>
<feature type="compositionally biased region" description="Pro residues" evidence="2">
    <location>
        <begin position="284"/>
        <end position="296"/>
    </location>
</feature>
<sequence>MDLFGERHDPGEGEQWEPFSKVAVSGFFAALAFFLTGSAVGWTAVPVVVGLLVFVVGMLLGVRGLDTDVAPDFNDYDHFDDEDEDEASAREARLAGTAGLDAEGHTLYGRAWRAVAVVQESRAGRMGLLDDVANDVVLPRRLTGILEVLWDQAALRAEQADAMREAMTPELRAVLGPQREALARSVRAVTRQVEDLEEYARRVQNADSALRAHDLLDSNQKYLDLLARTEDAEGVRDLTAQAADLEAALAQSLRDAVSAGRTLALPAADDPPTLPDLPAVQGAPPEPGPPTLPGLPPVRDTAPGSSTLPEWPPGAHEGPPFRF</sequence>
<proteinExistence type="predicted"/>
<evidence type="ECO:0000256" key="3">
    <source>
        <dbReference type="SAM" id="Phobius"/>
    </source>
</evidence>
<dbReference type="RefSeq" id="WP_113985338.1">
    <property type="nucleotide sequence ID" value="NZ_QMEY01000024.1"/>
</dbReference>
<keyword evidence="3" id="KW-1133">Transmembrane helix</keyword>
<reference evidence="4 5" key="1">
    <citation type="submission" date="2018-06" db="EMBL/GenBank/DDBJ databases">
        <title>Sphaerisporangium craniellae sp. nov., isolated from a marine sponge in the South China Sea.</title>
        <authorList>
            <person name="Li L."/>
        </authorList>
    </citation>
    <scope>NUCLEOTIDE SEQUENCE [LARGE SCALE GENOMIC DNA]</scope>
    <source>
        <strain evidence="4 5">LHW63015</strain>
    </source>
</reference>
<evidence type="ECO:0000313" key="4">
    <source>
        <dbReference type="EMBL" id="RBQ15289.1"/>
    </source>
</evidence>
<accession>A0A366LPG5</accession>
<organism evidence="4 5">
    <name type="scientific">Spongiactinospora rosea</name>
    <dbReference type="NCBI Taxonomy" id="2248750"/>
    <lineage>
        <taxon>Bacteria</taxon>
        <taxon>Bacillati</taxon>
        <taxon>Actinomycetota</taxon>
        <taxon>Actinomycetes</taxon>
        <taxon>Streptosporangiales</taxon>
        <taxon>Streptosporangiaceae</taxon>
        <taxon>Spongiactinospora</taxon>
    </lineage>
</organism>
<protein>
    <submittedName>
        <fullName evidence="4">Uncharacterized protein</fullName>
    </submittedName>
</protein>
<keyword evidence="5" id="KW-1185">Reference proteome</keyword>
<keyword evidence="3" id="KW-0812">Transmembrane</keyword>
<feature type="compositionally biased region" description="Low complexity" evidence="2">
    <location>
        <begin position="265"/>
        <end position="279"/>
    </location>
</feature>
<evidence type="ECO:0000256" key="1">
    <source>
        <dbReference type="SAM" id="Coils"/>
    </source>
</evidence>
<dbReference type="EMBL" id="QMEY01000024">
    <property type="protein sequence ID" value="RBQ15289.1"/>
    <property type="molecule type" value="Genomic_DNA"/>
</dbReference>
<feature type="transmembrane region" description="Helical" evidence="3">
    <location>
        <begin position="27"/>
        <end position="60"/>
    </location>
</feature>
<dbReference type="AlphaFoldDB" id="A0A366LPG5"/>
<dbReference type="Proteomes" id="UP000253303">
    <property type="component" value="Unassembled WGS sequence"/>
</dbReference>